<keyword evidence="3" id="KW-1185">Reference proteome</keyword>
<comment type="caution">
    <text evidence="2">The sequence shown here is derived from an EMBL/GenBank/DDBJ whole genome shotgun (WGS) entry which is preliminary data.</text>
</comment>
<evidence type="ECO:0000313" key="2">
    <source>
        <dbReference type="EMBL" id="MCC2616137.1"/>
    </source>
</evidence>
<dbReference type="InterPro" id="IPR023809">
    <property type="entry name" value="Thiopep_bacteriocin_synth_dom"/>
</dbReference>
<gene>
    <name evidence="2" type="ORF">LJ739_07790</name>
</gene>
<dbReference type="Proteomes" id="UP001520878">
    <property type="component" value="Unassembled WGS sequence"/>
</dbReference>
<dbReference type="EMBL" id="JAJEWP010000001">
    <property type="protein sequence ID" value="MCC2616137.1"/>
    <property type="molecule type" value="Genomic_DNA"/>
</dbReference>
<evidence type="ECO:0000259" key="1">
    <source>
        <dbReference type="Pfam" id="PF14028"/>
    </source>
</evidence>
<organism evidence="2 3">
    <name type="scientific">Fluctibacter halophilus</name>
    <dbReference type="NCBI Taxonomy" id="226011"/>
    <lineage>
        <taxon>Bacteria</taxon>
        <taxon>Pseudomonadati</taxon>
        <taxon>Pseudomonadota</taxon>
        <taxon>Gammaproteobacteria</taxon>
        <taxon>Alteromonadales</taxon>
        <taxon>Alteromonadaceae</taxon>
        <taxon>Fluctibacter</taxon>
    </lineage>
</organism>
<dbReference type="Pfam" id="PF14028">
    <property type="entry name" value="Lant_dehydr_C"/>
    <property type="match status" value="1"/>
</dbReference>
<protein>
    <recommendedName>
        <fullName evidence="1">Thiopeptide-type bacteriocin biosynthesis domain-containing protein</fullName>
    </recommendedName>
</protein>
<proteinExistence type="predicted"/>
<reference evidence="2 3" key="1">
    <citation type="submission" date="2021-10" db="EMBL/GenBank/DDBJ databases">
        <title>Draft genome of Aestuariibacter halophilus JC2043.</title>
        <authorList>
            <person name="Emsley S.A."/>
            <person name="Pfannmuller K.M."/>
            <person name="Ushijima B."/>
            <person name="Saw J.H."/>
            <person name="Videau P."/>
        </authorList>
    </citation>
    <scope>NUCLEOTIDE SEQUENCE [LARGE SCALE GENOMIC DNA]</scope>
    <source>
        <strain evidence="2 3">JC2043</strain>
    </source>
</reference>
<name>A0ABS8G6B8_9ALTE</name>
<dbReference type="RefSeq" id="WP_229158841.1">
    <property type="nucleotide sequence ID" value="NZ_JAJEWP010000001.1"/>
</dbReference>
<evidence type="ECO:0000313" key="3">
    <source>
        <dbReference type="Proteomes" id="UP001520878"/>
    </source>
</evidence>
<sequence length="359" mass="40671">MTELTLQQPYLVFRFYYATYTGDTPEPAGDHVLSHLISKLAEHRQAASVSLDFMRYSEGGYHIYLKIRGDEASLSALAEEYLAQLSQEYRDSHMARMGLKNELGEYSVRLHQRMGADPAATRPSGDFSVEWHNEDPELYESQTTFAHNLAFNDAFCRGVLALFKHNPSSQVLKLFARLLLSDLLLSSALTDEDSYYLLYFVRQQWVRFFDIDEQTLQQCADNAQRSAPKFHHFLDTKTSYKDSARMLPDGVGEVYCALFESLLPRFNHLIVRDDNGVVTNQTALRVISLLHLCHNRLGFDLNQEIIFSYLLSGYLQQQIAPQRIAQLLSGADLNIDNYVGDLGGLGEATSDNEKGTGTL</sequence>
<accession>A0ABS8G6B8</accession>
<feature type="domain" description="Thiopeptide-type bacteriocin biosynthesis" evidence="1">
    <location>
        <begin position="16"/>
        <end position="314"/>
    </location>
</feature>